<organism evidence="1 2">
    <name type="scientific">Segetibacter aerophilus</name>
    <dbReference type="NCBI Taxonomy" id="670293"/>
    <lineage>
        <taxon>Bacteria</taxon>
        <taxon>Pseudomonadati</taxon>
        <taxon>Bacteroidota</taxon>
        <taxon>Chitinophagia</taxon>
        <taxon>Chitinophagales</taxon>
        <taxon>Chitinophagaceae</taxon>
        <taxon>Segetibacter</taxon>
    </lineage>
</organism>
<dbReference type="AlphaFoldDB" id="A0A512B8N5"/>
<sequence length="68" mass="7619">MKRTEGEISEDGLTVTFKNLCKELAEFNDKPIELRGKGPLIRVCIAKATCDSEDEKIKKGDLKVQCFS</sequence>
<name>A0A512B8N5_9BACT</name>
<keyword evidence="2" id="KW-1185">Reference proteome</keyword>
<proteinExistence type="predicted"/>
<accession>A0A512B8N5</accession>
<comment type="caution">
    <text evidence="1">The sequence shown here is derived from an EMBL/GenBank/DDBJ whole genome shotgun (WGS) entry which is preliminary data.</text>
</comment>
<dbReference type="RefSeq" id="WP_147202392.1">
    <property type="nucleotide sequence ID" value="NZ_BJYT01000002.1"/>
</dbReference>
<evidence type="ECO:0000313" key="2">
    <source>
        <dbReference type="Proteomes" id="UP000321513"/>
    </source>
</evidence>
<protein>
    <submittedName>
        <fullName evidence="1">Uncharacterized protein</fullName>
    </submittedName>
</protein>
<dbReference type="EMBL" id="BJYT01000002">
    <property type="protein sequence ID" value="GEO08325.1"/>
    <property type="molecule type" value="Genomic_DNA"/>
</dbReference>
<dbReference type="Proteomes" id="UP000321513">
    <property type="component" value="Unassembled WGS sequence"/>
</dbReference>
<evidence type="ECO:0000313" key="1">
    <source>
        <dbReference type="EMBL" id="GEO08325.1"/>
    </source>
</evidence>
<gene>
    <name evidence="1" type="ORF">SAE01_08210</name>
</gene>
<reference evidence="1 2" key="1">
    <citation type="submission" date="2019-07" db="EMBL/GenBank/DDBJ databases">
        <title>Whole genome shotgun sequence of Segetibacter aerophilus NBRC 106135.</title>
        <authorList>
            <person name="Hosoyama A."/>
            <person name="Uohara A."/>
            <person name="Ohji S."/>
            <person name="Ichikawa N."/>
        </authorList>
    </citation>
    <scope>NUCLEOTIDE SEQUENCE [LARGE SCALE GENOMIC DNA]</scope>
    <source>
        <strain evidence="1 2">NBRC 106135</strain>
    </source>
</reference>